<dbReference type="PANTHER" id="PTHR34582">
    <property type="entry name" value="UPF0702 TRANSMEMBRANE PROTEIN YCAP"/>
    <property type="match status" value="1"/>
</dbReference>
<protein>
    <submittedName>
        <fullName evidence="10">DUF421 domain-containing protein</fullName>
    </submittedName>
</protein>
<feature type="transmembrane region" description="Helical" evidence="7">
    <location>
        <begin position="41"/>
        <end position="58"/>
    </location>
</feature>
<evidence type="ECO:0000313" key="11">
    <source>
        <dbReference type="Proteomes" id="UP001597203"/>
    </source>
</evidence>
<name>A0ABW3P0I3_9SPHN</name>
<evidence type="ECO:0000259" key="9">
    <source>
        <dbReference type="Pfam" id="PF20730"/>
    </source>
</evidence>
<evidence type="ECO:0000256" key="2">
    <source>
        <dbReference type="ARBA" id="ARBA00006448"/>
    </source>
</evidence>
<keyword evidence="3" id="KW-1003">Cell membrane</keyword>
<feature type="domain" description="YetF-like N-terminal transmembrane" evidence="9">
    <location>
        <begin position="18"/>
        <end position="82"/>
    </location>
</feature>
<sequence>MLFDNLQGLVRVIWVGTLAYAALVTVLRLSGKRTLAKMNAFDLVVTVALGSTLATVLLTKDVALLEGVLAFALLALLQFVVAWSVVRSPTLARMVQASPRVLLADGRFVKEALRDERVKEDEVKAAVRSAGIGGLADVALVVLETDGSFSVISQANAGERTAWPQERSS</sequence>
<dbReference type="Pfam" id="PF04239">
    <property type="entry name" value="DUF421"/>
    <property type="match status" value="1"/>
</dbReference>
<comment type="caution">
    <text evidence="10">The sequence shown here is derived from an EMBL/GenBank/DDBJ whole genome shotgun (WGS) entry which is preliminary data.</text>
</comment>
<comment type="subcellular location">
    <subcellularLocation>
        <location evidence="1">Cell membrane</location>
        <topology evidence="1">Multi-pass membrane protein</topology>
    </subcellularLocation>
</comment>
<feature type="transmembrane region" description="Helical" evidence="7">
    <location>
        <begin position="12"/>
        <end position="29"/>
    </location>
</feature>
<evidence type="ECO:0000256" key="5">
    <source>
        <dbReference type="ARBA" id="ARBA00022989"/>
    </source>
</evidence>
<dbReference type="EMBL" id="JBHTLS010000108">
    <property type="protein sequence ID" value="MFD1104650.1"/>
    <property type="molecule type" value="Genomic_DNA"/>
</dbReference>
<feature type="domain" description="YetF C-terminal" evidence="8">
    <location>
        <begin position="88"/>
        <end position="156"/>
    </location>
</feature>
<keyword evidence="4 7" id="KW-0812">Transmembrane</keyword>
<dbReference type="Gene3D" id="3.30.240.20">
    <property type="entry name" value="bsu07140 like domains"/>
    <property type="match status" value="1"/>
</dbReference>
<dbReference type="RefSeq" id="WP_380910086.1">
    <property type="nucleotide sequence ID" value="NZ_JBHTLS010000108.1"/>
</dbReference>
<dbReference type="InterPro" id="IPR048454">
    <property type="entry name" value="YetF_N"/>
</dbReference>
<keyword evidence="6 7" id="KW-0472">Membrane</keyword>
<dbReference type="InterPro" id="IPR007353">
    <property type="entry name" value="DUF421"/>
</dbReference>
<evidence type="ECO:0000256" key="6">
    <source>
        <dbReference type="ARBA" id="ARBA00023136"/>
    </source>
</evidence>
<dbReference type="PANTHER" id="PTHR34582:SF6">
    <property type="entry name" value="UPF0702 TRANSMEMBRANE PROTEIN YCAP"/>
    <property type="match status" value="1"/>
</dbReference>
<evidence type="ECO:0000256" key="1">
    <source>
        <dbReference type="ARBA" id="ARBA00004651"/>
    </source>
</evidence>
<dbReference type="InterPro" id="IPR023090">
    <property type="entry name" value="UPF0702_alpha/beta_dom_sf"/>
</dbReference>
<evidence type="ECO:0000256" key="4">
    <source>
        <dbReference type="ARBA" id="ARBA00022692"/>
    </source>
</evidence>
<evidence type="ECO:0000256" key="7">
    <source>
        <dbReference type="SAM" id="Phobius"/>
    </source>
</evidence>
<reference evidence="11" key="1">
    <citation type="journal article" date="2019" name="Int. J. Syst. Evol. Microbiol.">
        <title>The Global Catalogue of Microorganisms (GCM) 10K type strain sequencing project: providing services to taxonomists for standard genome sequencing and annotation.</title>
        <authorList>
            <consortium name="The Broad Institute Genomics Platform"/>
            <consortium name="The Broad Institute Genome Sequencing Center for Infectious Disease"/>
            <person name="Wu L."/>
            <person name="Ma J."/>
        </authorList>
    </citation>
    <scope>NUCLEOTIDE SEQUENCE [LARGE SCALE GENOMIC DNA]</scope>
    <source>
        <strain evidence="11">CCUG 54329</strain>
    </source>
</reference>
<gene>
    <name evidence="10" type="ORF">ACFQ24_07155</name>
</gene>
<accession>A0ABW3P0I3</accession>
<keyword evidence="11" id="KW-1185">Reference proteome</keyword>
<organism evidence="10 11">
    <name type="scientific">Sphingobium olei</name>
    <dbReference type="NCBI Taxonomy" id="420955"/>
    <lineage>
        <taxon>Bacteria</taxon>
        <taxon>Pseudomonadati</taxon>
        <taxon>Pseudomonadota</taxon>
        <taxon>Alphaproteobacteria</taxon>
        <taxon>Sphingomonadales</taxon>
        <taxon>Sphingomonadaceae</taxon>
        <taxon>Sphingobium</taxon>
    </lineage>
</organism>
<proteinExistence type="inferred from homology"/>
<keyword evidence="5 7" id="KW-1133">Transmembrane helix</keyword>
<comment type="similarity">
    <text evidence="2">Belongs to the UPF0702 family.</text>
</comment>
<evidence type="ECO:0000313" key="10">
    <source>
        <dbReference type="EMBL" id="MFD1104650.1"/>
    </source>
</evidence>
<evidence type="ECO:0000256" key="3">
    <source>
        <dbReference type="ARBA" id="ARBA00022475"/>
    </source>
</evidence>
<dbReference type="Proteomes" id="UP001597203">
    <property type="component" value="Unassembled WGS sequence"/>
</dbReference>
<feature type="transmembrane region" description="Helical" evidence="7">
    <location>
        <begin position="64"/>
        <end position="86"/>
    </location>
</feature>
<dbReference type="Pfam" id="PF20730">
    <property type="entry name" value="YetF_N"/>
    <property type="match status" value="1"/>
</dbReference>
<evidence type="ECO:0000259" key="8">
    <source>
        <dbReference type="Pfam" id="PF04239"/>
    </source>
</evidence>